<evidence type="ECO:0000256" key="1">
    <source>
        <dbReference type="ARBA" id="ARBA00009986"/>
    </source>
</evidence>
<dbReference type="InterPro" id="IPR029510">
    <property type="entry name" value="Ald_DH_CS_GLU"/>
</dbReference>
<organism evidence="4">
    <name type="scientific">marine metagenome</name>
    <dbReference type="NCBI Taxonomy" id="408172"/>
    <lineage>
        <taxon>unclassified sequences</taxon>
        <taxon>metagenomes</taxon>
        <taxon>ecological metagenomes</taxon>
    </lineage>
</organism>
<feature type="domain" description="Aldehyde dehydrogenase" evidence="3">
    <location>
        <begin position="11"/>
        <end position="471"/>
    </location>
</feature>
<protein>
    <recommendedName>
        <fullName evidence="3">Aldehyde dehydrogenase domain-containing protein</fullName>
    </recommendedName>
</protein>
<accession>A0A381ZKU8</accession>
<dbReference type="InterPro" id="IPR016161">
    <property type="entry name" value="Ald_DH/histidinol_DH"/>
</dbReference>
<dbReference type="InterPro" id="IPR016163">
    <property type="entry name" value="Ald_DH_C"/>
</dbReference>
<dbReference type="CDD" id="cd07078">
    <property type="entry name" value="ALDH"/>
    <property type="match status" value="1"/>
</dbReference>
<reference evidence="4" key="1">
    <citation type="submission" date="2018-05" db="EMBL/GenBank/DDBJ databases">
        <authorList>
            <person name="Lanie J.A."/>
            <person name="Ng W.-L."/>
            <person name="Kazmierczak K.M."/>
            <person name="Andrzejewski T.M."/>
            <person name="Davidsen T.M."/>
            <person name="Wayne K.J."/>
            <person name="Tettelin H."/>
            <person name="Glass J.I."/>
            <person name="Rusch D."/>
            <person name="Podicherti R."/>
            <person name="Tsui H.-C.T."/>
            <person name="Winkler M.E."/>
        </authorList>
    </citation>
    <scope>NUCLEOTIDE SEQUENCE</scope>
</reference>
<proteinExistence type="inferred from homology"/>
<sequence length="489" mass="53841">MNYRNYINNQWCEAETGKTFDVENPFTEEIIAQVPASGEADVNSAVEAAQEAFKSWGKLTASERRDYLRDMADKTREHAKELAKTITAEMGKPFRDALAELDDVAEYLEYYSELARDHVGRIVAPVEQNSMSLVQYEPYGVVGCIIPWNYPLSLMGWKLAPALATGNTIIMKPSEVTSLSILHWINVAGGDMPPGVMNVVTGFGKDAGEALVKHPDVPMITFTGSVVTGKRIARLASENLKKVSLELGGKDPVIVCDDADVEVAAKGTSWGGFVNAGQVCTSVERVYVYEAIADRFTEALVDEAKKVKLGDPMNKGTNVGPMSSKMQFTNTINKVDLAKKEGARVLTGGQRSGKFEKGYFYEPTIFDQVTHGMDIVTEESFSPVIPIQRIKSMDEAIQMANSTKYGLGCTIFTRDIERALKGADNIKAGTICINNPLMENIAAPFGGMKQSGIGREHGIEALEEFREAKHVYIDYNHKSKDWWFGEEGK</sequence>
<dbReference type="PROSITE" id="PS00687">
    <property type="entry name" value="ALDEHYDE_DEHYDR_GLU"/>
    <property type="match status" value="1"/>
</dbReference>
<evidence type="ECO:0000313" key="4">
    <source>
        <dbReference type="EMBL" id="SVA89799.1"/>
    </source>
</evidence>
<evidence type="ECO:0000256" key="2">
    <source>
        <dbReference type="ARBA" id="ARBA00023002"/>
    </source>
</evidence>
<comment type="similarity">
    <text evidence="1">Belongs to the aldehyde dehydrogenase family.</text>
</comment>
<evidence type="ECO:0000259" key="3">
    <source>
        <dbReference type="Pfam" id="PF00171"/>
    </source>
</evidence>
<dbReference type="SUPFAM" id="SSF53720">
    <property type="entry name" value="ALDH-like"/>
    <property type="match status" value="1"/>
</dbReference>
<gene>
    <name evidence="4" type="ORF">METZ01_LOCUS142653</name>
</gene>
<dbReference type="PANTHER" id="PTHR11699">
    <property type="entry name" value="ALDEHYDE DEHYDROGENASE-RELATED"/>
    <property type="match status" value="1"/>
</dbReference>
<keyword evidence="2" id="KW-0560">Oxidoreductase</keyword>
<dbReference type="InterPro" id="IPR016162">
    <property type="entry name" value="Ald_DH_N"/>
</dbReference>
<dbReference type="FunFam" id="3.40.605.10:FF:000007">
    <property type="entry name" value="NAD/NADP-dependent betaine aldehyde dehydrogenase"/>
    <property type="match status" value="1"/>
</dbReference>
<dbReference type="FunFam" id="3.40.605.10:FF:000026">
    <property type="entry name" value="Aldehyde dehydrogenase, putative"/>
    <property type="match status" value="1"/>
</dbReference>
<dbReference type="GO" id="GO:0016620">
    <property type="term" value="F:oxidoreductase activity, acting on the aldehyde or oxo group of donors, NAD or NADP as acceptor"/>
    <property type="evidence" value="ECO:0007669"/>
    <property type="project" value="InterPro"/>
</dbReference>
<dbReference type="Gene3D" id="3.40.605.10">
    <property type="entry name" value="Aldehyde Dehydrogenase, Chain A, domain 1"/>
    <property type="match status" value="1"/>
</dbReference>
<dbReference type="InterPro" id="IPR015590">
    <property type="entry name" value="Aldehyde_DH_dom"/>
</dbReference>
<dbReference type="AlphaFoldDB" id="A0A381ZKU8"/>
<dbReference type="FunFam" id="3.40.309.10:FF:000009">
    <property type="entry name" value="Aldehyde dehydrogenase A"/>
    <property type="match status" value="1"/>
</dbReference>
<dbReference type="EMBL" id="UINC01021697">
    <property type="protein sequence ID" value="SVA89799.1"/>
    <property type="molecule type" value="Genomic_DNA"/>
</dbReference>
<dbReference type="Gene3D" id="3.40.309.10">
    <property type="entry name" value="Aldehyde Dehydrogenase, Chain A, domain 2"/>
    <property type="match status" value="1"/>
</dbReference>
<dbReference type="Pfam" id="PF00171">
    <property type="entry name" value="Aldedh"/>
    <property type="match status" value="1"/>
</dbReference>
<name>A0A381ZKU8_9ZZZZ</name>